<evidence type="ECO:0000313" key="1">
    <source>
        <dbReference type="EMBL" id="ABF86904.1"/>
    </source>
</evidence>
<dbReference type="AlphaFoldDB" id="Q1D4X7"/>
<dbReference type="Proteomes" id="UP000002402">
    <property type="component" value="Chromosome"/>
</dbReference>
<dbReference type="NCBIfam" id="NF047593">
    <property type="entry name" value="IS66_ISAeme5_TnpA"/>
    <property type="match status" value="1"/>
</dbReference>
<dbReference type="KEGG" id="mxa:MXAN_4118"/>
<dbReference type="RefSeq" id="WP_011554124.1">
    <property type="nucleotide sequence ID" value="NC_008095.1"/>
</dbReference>
<dbReference type="GeneID" id="41361444"/>
<dbReference type="HOGENOM" id="CLU_2233617_0_0_7"/>
<reference evidence="1 2" key="1">
    <citation type="journal article" date="2006" name="Proc. Natl. Acad. Sci. U.S.A.">
        <title>Evolution of sensory complexity recorded in a myxobacterial genome.</title>
        <authorList>
            <person name="Goldman B.S."/>
            <person name="Nierman W.C."/>
            <person name="Kaiser D."/>
            <person name="Slater S.C."/>
            <person name="Durkin A.S."/>
            <person name="Eisen J.A."/>
            <person name="Ronning C.M."/>
            <person name="Barbazuk W.B."/>
            <person name="Blanchard M."/>
            <person name="Field C."/>
            <person name="Halling C."/>
            <person name="Hinkle G."/>
            <person name="Iartchuk O."/>
            <person name="Kim H.S."/>
            <person name="Mackenzie C."/>
            <person name="Madupu R."/>
            <person name="Miller N."/>
            <person name="Shvartsbeyn A."/>
            <person name="Sullivan S.A."/>
            <person name="Vaudin M."/>
            <person name="Wiegand R."/>
            <person name="Kaplan H.B."/>
        </authorList>
    </citation>
    <scope>NUCLEOTIDE SEQUENCE [LARGE SCALE GENOMIC DNA]</scope>
    <source>
        <strain evidence="2">DK1622</strain>
    </source>
</reference>
<dbReference type="EnsemblBacteria" id="ABF86904">
    <property type="protein sequence ID" value="ABF86904"/>
    <property type="gene ID" value="MXAN_4118"/>
</dbReference>
<accession>Q1D4X7</accession>
<name>Q1D4X7_MYXXD</name>
<dbReference type="OrthoDB" id="5519954at2"/>
<gene>
    <name evidence="1" type="ordered locus">MXAN_4118</name>
</gene>
<keyword evidence="2" id="KW-1185">Reference proteome</keyword>
<proteinExistence type="predicted"/>
<evidence type="ECO:0000313" key="2">
    <source>
        <dbReference type="Proteomes" id="UP000002402"/>
    </source>
</evidence>
<dbReference type="EMBL" id="CP000113">
    <property type="protein sequence ID" value="ABF86904.1"/>
    <property type="molecule type" value="Genomic_DNA"/>
</dbReference>
<protein>
    <submittedName>
        <fullName evidence="1">Uncharacterized protein</fullName>
    </submittedName>
</protein>
<sequence length="104" mass="11490">MSTPVEKQEWFRVAEAFEGSGLTQKAFSQQRGVRLSTLQSWVYRRRRQQPEKAETVRLLPVEVAGMAQPGPALLEVVLASGACLRFASGTNVEYVARLVAALGR</sequence>
<organism evidence="1 2">
    <name type="scientific">Myxococcus xanthus (strain DK1622)</name>
    <dbReference type="NCBI Taxonomy" id="246197"/>
    <lineage>
        <taxon>Bacteria</taxon>
        <taxon>Pseudomonadati</taxon>
        <taxon>Myxococcota</taxon>
        <taxon>Myxococcia</taxon>
        <taxon>Myxococcales</taxon>
        <taxon>Cystobacterineae</taxon>
        <taxon>Myxococcaceae</taxon>
        <taxon>Myxococcus</taxon>
    </lineage>
</organism>
<dbReference type="STRING" id="246197.MXAN_4118"/>